<dbReference type="PANTHER" id="PTHR30069:SF36">
    <property type="entry name" value="BLL6948 PROTEIN"/>
    <property type="match status" value="1"/>
</dbReference>
<dbReference type="SUPFAM" id="SSF56935">
    <property type="entry name" value="Porins"/>
    <property type="match status" value="1"/>
</dbReference>
<dbReference type="EMBL" id="CAKLPZ010000005">
    <property type="protein sequence ID" value="CAH1002386.1"/>
    <property type="molecule type" value="Genomic_DNA"/>
</dbReference>
<dbReference type="InterPro" id="IPR012910">
    <property type="entry name" value="Plug_dom"/>
</dbReference>
<comment type="similarity">
    <text evidence="8 9">Belongs to the TonB-dependent receptor family.</text>
</comment>
<evidence type="ECO:0000313" key="14">
    <source>
        <dbReference type="Proteomes" id="UP000837803"/>
    </source>
</evidence>
<keyword evidence="7 8" id="KW-0998">Cell outer membrane</keyword>
<dbReference type="InterPro" id="IPR008969">
    <property type="entry name" value="CarboxyPept-like_regulatory"/>
</dbReference>
<feature type="signal peptide" evidence="10">
    <location>
        <begin position="1"/>
        <end position="23"/>
    </location>
</feature>
<comment type="caution">
    <text evidence="13">The sequence shown here is derived from an EMBL/GenBank/DDBJ whole genome shotgun (WGS) entry which is preliminary data.</text>
</comment>
<dbReference type="Gene3D" id="2.40.170.20">
    <property type="entry name" value="TonB-dependent receptor, beta-barrel domain"/>
    <property type="match status" value="1"/>
</dbReference>
<sequence>MECMPYRFLLLCCCFHAALFAQSTPLRGRVNVQGGEPAVGAYVLHLRTEAHTHTNELGNFQVDGVVPGDSLRVSYLGYRTATVPAPAAGSELRISLKESFIDLRTITVRPTVAALNVVADIDARLRPVNSSQEVLRRVPGLIIGQHAGGGKAEQIFLRGFDIDHGTDVAVSVEGMPVNMVSHAHGQGYADLHFVIPETIQKIDYGKGPYYAGRGNFATAGYVDFSLKDRLDRSLITAEAGSFNTLRLVGLYDLLDRPQSNAYLATEYTLTDGPFTSSQHFSRLNLMGRYTTELENGSRLSLLASHFSSKWDASGQIPVRAVEQGLIGRFGAIDDTEGGFTSRSNLIGAFVNVVDRSTFVKTTAYYTHYDFELFSNFTFFLEDPVNGDQIRQYEDRELFGFQSELTHDFHAAGGESQLKAGIGLRYDDIDDNQLSRTRNRQDLLQRLQFGDIDETNLFAYAGADFEFGRWLIHPGLRLDQFVFNYVDKLQPTYDRQEQRKAAVSPKFNILYTANDRTQLYLKMGVGFHANDSRVVLDRSAAAILPRALGADLGTIYRPTDRLFLQAALWYLYLEQEFVYVGDAGVVEPSGETRRLGVDLGLRYQFTPWLFADFDLNYALARSIDEPEGASYIPLAPNLTGTGGLNVVHERLTAGLRYRYVHDRPATEDNAIVAEGYLIVDASASYRFGPLTLGLVVENALDTEWKETQFATESRLRNEAAPVEEIHFTPGTSFALRAAASYHF</sequence>
<evidence type="ECO:0000256" key="8">
    <source>
        <dbReference type="PROSITE-ProRule" id="PRU01360"/>
    </source>
</evidence>
<dbReference type="Pfam" id="PF00593">
    <property type="entry name" value="TonB_dep_Rec_b-barrel"/>
    <property type="match status" value="1"/>
</dbReference>
<evidence type="ECO:0000259" key="12">
    <source>
        <dbReference type="Pfam" id="PF07715"/>
    </source>
</evidence>
<dbReference type="SUPFAM" id="SSF49464">
    <property type="entry name" value="Carboxypeptidase regulatory domain-like"/>
    <property type="match status" value="1"/>
</dbReference>
<dbReference type="PANTHER" id="PTHR30069">
    <property type="entry name" value="TONB-DEPENDENT OUTER MEMBRANE RECEPTOR"/>
    <property type="match status" value="1"/>
</dbReference>
<reference evidence="13" key="1">
    <citation type="submission" date="2021-12" db="EMBL/GenBank/DDBJ databases">
        <authorList>
            <person name="Rodrigo-Torres L."/>
            <person name="Arahal R. D."/>
            <person name="Lucena T."/>
        </authorList>
    </citation>
    <scope>NUCLEOTIDE SEQUENCE</scope>
    <source>
        <strain evidence="13">CECT 8419</strain>
    </source>
</reference>
<dbReference type="PROSITE" id="PS52016">
    <property type="entry name" value="TONB_DEPENDENT_REC_3"/>
    <property type="match status" value="1"/>
</dbReference>
<dbReference type="Proteomes" id="UP000837803">
    <property type="component" value="Unassembled WGS sequence"/>
</dbReference>
<dbReference type="Pfam" id="PF13715">
    <property type="entry name" value="CarbopepD_reg_2"/>
    <property type="match status" value="1"/>
</dbReference>
<dbReference type="InterPro" id="IPR037066">
    <property type="entry name" value="Plug_dom_sf"/>
</dbReference>
<gene>
    <name evidence="13" type="primary">btuB_13</name>
    <name evidence="13" type="ORF">LEM8419_03286</name>
</gene>
<dbReference type="Gene3D" id="2.170.130.10">
    <property type="entry name" value="TonB-dependent receptor, plug domain"/>
    <property type="match status" value="1"/>
</dbReference>
<evidence type="ECO:0000313" key="13">
    <source>
        <dbReference type="EMBL" id="CAH1002386.1"/>
    </source>
</evidence>
<protein>
    <submittedName>
        <fullName evidence="13">Vitamin B12 transporter BtuB</fullName>
    </submittedName>
</protein>
<keyword evidence="10" id="KW-0732">Signal</keyword>
<dbReference type="InterPro" id="IPR036942">
    <property type="entry name" value="Beta-barrel_TonB_sf"/>
</dbReference>
<feature type="domain" description="TonB-dependent receptor plug" evidence="12">
    <location>
        <begin position="111"/>
        <end position="220"/>
    </location>
</feature>
<evidence type="ECO:0000256" key="4">
    <source>
        <dbReference type="ARBA" id="ARBA00022692"/>
    </source>
</evidence>
<evidence type="ECO:0000256" key="7">
    <source>
        <dbReference type="ARBA" id="ARBA00023237"/>
    </source>
</evidence>
<evidence type="ECO:0000256" key="3">
    <source>
        <dbReference type="ARBA" id="ARBA00022452"/>
    </source>
</evidence>
<keyword evidence="4 8" id="KW-0812">Transmembrane</keyword>
<evidence type="ECO:0000256" key="10">
    <source>
        <dbReference type="SAM" id="SignalP"/>
    </source>
</evidence>
<proteinExistence type="inferred from homology"/>
<comment type="subcellular location">
    <subcellularLocation>
        <location evidence="1 8">Cell outer membrane</location>
        <topology evidence="1 8">Multi-pass membrane protein</topology>
    </subcellularLocation>
</comment>
<evidence type="ECO:0000256" key="2">
    <source>
        <dbReference type="ARBA" id="ARBA00022448"/>
    </source>
</evidence>
<name>A0ABM9B5C9_9BACT</name>
<organism evidence="13 14">
    <name type="scientific">Neolewinella maritima</name>
    <dbReference type="NCBI Taxonomy" id="1383882"/>
    <lineage>
        <taxon>Bacteria</taxon>
        <taxon>Pseudomonadati</taxon>
        <taxon>Bacteroidota</taxon>
        <taxon>Saprospiria</taxon>
        <taxon>Saprospirales</taxon>
        <taxon>Lewinellaceae</taxon>
        <taxon>Neolewinella</taxon>
    </lineage>
</organism>
<evidence type="ECO:0000256" key="6">
    <source>
        <dbReference type="ARBA" id="ARBA00023136"/>
    </source>
</evidence>
<feature type="chain" id="PRO_5047119794" evidence="10">
    <location>
        <begin position="24"/>
        <end position="742"/>
    </location>
</feature>
<keyword evidence="5 9" id="KW-0798">TonB box</keyword>
<evidence type="ECO:0000256" key="9">
    <source>
        <dbReference type="RuleBase" id="RU003357"/>
    </source>
</evidence>
<evidence type="ECO:0000256" key="5">
    <source>
        <dbReference type="ARBA" id="ARBA00023077"/>
    </source>
</evidence>
<keyword evidence="2 8" id="KW-0813">Transport</keyword>
<keyword evidence="14" id="KW-1185">Reference proteome</keyword>
<keyword evidence="3 8" id="KW-1134">Transmembrane beta strand</keyword>
<dbReference type="Pfam" id="PF07715">
    <property type="entry name" value="Plug"/>
    <property type="match status" value="1"/>
</dbReference>
<evidence type="ECO:0000256" key="1">
    <source>
        <dbReference type="ARBA" id="ARBA00004571"/>
    </source>
</evidence>
<dbReference type="InterPro" id="IPR039426">
    <property type="entry name" value="TonB-dep_rcpt-like"/>
</dbReference>
<evidence type="ECO:0000259" key="11">
    <source>
        <dbReference type="Pfam" id="PF00593"/>
    </source>
</evidence>
<dbReference type="InterPro" id="IPR000531">
    <property type="entry name" value="Beta-barrel_TonB"/>
</dbReference>
<accession>A0ABM9B5C9</accession>
<keyword evidence="6 8" id="KW-0472">Membrane</keyword>
<feature type="domain" description="TonB-dependent receptor-like beta-barrel" evidence="11">
    <location>
        <begin position="333"/>
        <end position="697"/>
    </location>
</feature>